<dbReference type="PROSITE" id="PS00690">
    <property type="entry name" value="DEAH_ATP_HELICASE"/>
    <property type="match status" value="1"/>
</dbReference>
<dbReference type="CDD" id="cd17917">
    <property type="entry name" value="DEXHc_RHA-like"/>
    <property type="match status" value="1"/>
</dbReference>
<dbReference type="GO" id="GO:0008270">
    <property type="term" value="F:zinc ion binding"/>
    <property type="evidence" value="ECO:0007669"/>
    <property type="project" value="UniProtKB-KW"/>
</dbReference>
<evidence type="ECO:0000313" key="12">
    <source>
        <dbReference type="EMBL" id="KAG9443803.1"/>
    </source>
</evidence>
<keyword evidence="2" id="KW-0547">Nucleotide-binding</keyword>
<keyword evidence="13" id="KW-1185">Reference proteome</keyword>
<evidence type="ECO:0000259" key="9">
    <source>
        <dbReference type="PROSITE" id="PS50103"/>
    </source>
</evidence>
<dbReference type="Gene3D" id="4.10.1000.10">
    <property type="entry name" value="Zinc finger, CCCH-type"/>
    <property type="match status" value="1"/>
</dbReference>
<dbReference type="InterPro" id="IPR000571">
    <property type="entry name" value="Znf_CCCH"/>
</dbReference>
<dbReference type="PROSITE" id="PS50103">
    <property type="entry name" value="ZF_C3H1"/>
    <property type="match status" value="2"/>
</dbReference>
<dbReference type="SUPFAM" id="SSF52540">
    <property type="entry name" value="P-loop containing nucleoside triphosphate hydrolases"/>
    <property type="match status" value="1"/>
</dbReference>
<protein>
    <submittedName>
        <fullName evidence="12">Uncharacterized protein</fullName>
    </submittedName>
</protein>
<keyword evidence="3 8" id="KW-0863">Zinc-finger</keyword>
<dbReference type="GO" id="GO:0004386">
    <property type="term" value="F:helicase activity"/>
    <property type="evidence" value="ECO:0007669"/>
    <property type="project" value="UniProtKB-KW"/>
</dbReference>
<dbReference type="Pfam" id="PF00270">
    <property type="entry name" value="DEAD"/>
    <property type="match status" value="1"/>
</dbReference>
<keyword evidence="4" id="KW-0378">Hydrolase</keyword>
<feature type="domain" description="C3H1-type" evidence="9">
    <location>
        <begin position="720"/>
        <end position="746"/>
    </location>
</feature>
<dbReference type="GO" id="GO:0003723">
    <property type="term" value="F:RNA binding"/>
    <property type="evidence" value="ECO:0007669"/>
    <property type="project" value="TreeGrafter"/>
</dbReference>
<evidence type="ECO:0000259" key="10">
    <source>
        <dbReference type="PROSITE" id="PS51192"/>
    </source>
</evidence>
<dbReference type="AlphaFoldDB" id="A0AAV7E5C8"/>
<dbReference type="InterPro" id="IPR011545">
    <property type="entry name" value="DEAD/DEAH_box_helicase_dom"/>
</dbReference>
<feature type="zinc finger region" description="C3H1-type" evidence="8">
    <location>
        <begin position="747"/>
        <end position="775"/>
    </location>
</feature>
<dbReference type="PANTHER" id="PTHR18934:SF221">
    <property type="entry name" value="ATP-DEPENDENT RNA HELICASE DHX34-RELATED"/>
    <property type="match status" value="1"/>
</dbReference>
<sequence length="1015" mass="114139">MASSSSSGSSARPPLEQSIISSTLPIMALKDKIVEKILANRVTLIVGDTGCGKSSQVPQFLLEQNVEPILCTQPRRFAVVAIAKMVAKARNCEVGGEVGYHIGHSKVVSSRSKIIFKTAGVLLDEMVDKGLGALTYGVIILDEVHERSVESDLVLACVKQFMFRKPNLRLVLMSATADISRYRDYFKDIGRDERVEVLAIPSSSQQTLFQRKVVYLDQVIKFLGEKSQNLMDSYISGPHPSCSDTEITREMQILIHDLVLYIHANEPNIKKSILVFLPTYYALVQQWSLLMSPDLSFELHILHSSIDIGKALMAMKDSNSSRKVILATNIAESSVTIPEVAFVIDSCRSLQVFWDPDRKKEAAELVWVSKSQAEQRKGRTGRTCDGEIYRLVTRSFYNSFAEHERPSILRLSLRHQILMICCSESKAINDPKVLLQKALDPPDPEVVKDALSLLIHIHALHKPSSARNRIEPTFYGRLLAGLRLSFDASVFALKFGEIGLLREGILIGVLFDAQPLPILQPFGDDILFACYIGNYFGVGEDMLHLEKRETILMGNFCAFQFWQRVFKDKHRLEHLKEIADVGNGSNLTPNLIPVLEEHWCHSHNLLQASLQHVYDKYEDIVHVIHRFRPQCLVTSNGLPSSYDPCEFKHACLLLEPTVDMDVEIKSCCLSAPYVSSSDFKSLMIAKKLVTIIKEMRLQDRADAAEDHDNKISDSSVSEGMNEPVLCRFFASGSCIWGSECVFSHSLQSKRPMCKFFFSLQGCRNGSSCFFSHDEGPVVSAKSSPSICSPEGIEDNAGIVDNAHSLSSLLPTDANESVLVLDDNIHLNFSFSLSSRFNNMKIIATSSHPFHPKSSVPSSVTVLWEVSQPFQSIIATKPENKLSWECVKCVFWFAKFPVDEQESDEQYVFVQKLFQFLAIRFLTDALHDVRVIVAMNNTKFSQFQVEKLGRECFFFLRKSFAVDESTFGDLSSGNTINRPMQVSQHFFYVFDLHPPSDKEFGDYSSALRQSLYKCQK</sequence>
<evidence type="ECO:0000256" key="4">
    <source>
        <dbReference type="ARBA" id="ARBA00022801"/>
    </source>
</evidence>
<evidence type="ECO:0000256" key="6">
    <source>
        <dbReference type="ARBA" id="ARBA00022833"/>
    </source>
</evidence>
<dbReference type="GO" id="GO:0016787">
    <property type="term" value="F:hydrolase activity"/>
    <property type="evidence" value="ECO:0007669"/>
    <property type="project" value="UniProtKB-KW"/>
</dbReference>
<feature type="domain" description="Helicase C-terminal" evidence="11">
    <location>
        <begin position="254"/>
        <end position="440"/>
    </location>
</feature>
<dbReference type="SMART" id="SM00356">
    <property type="entry name" value="ZnF_C3H1"/>
    <property type="match status" value="2"/>
</dbReference>
<evidence type="ECO:0000259" key="11">
    <source>
        <dbReference type="PROSITE" id="PS51194"/>
    </source>
</evidence>
<evidence type="ECO:0000256" key="2">
    <source>
        <dbReference type="ARBA" id="ARBA00022741"/>
    </source>
</evidence>
<keyword evidence="5" id="KW-0347">Helicase</keyword>
<comment type="caution">
    <text evidence="12">The sequence shown here is derived from an EMBL/GenBank/DDBJ whole genome shotgun (WGS) entry which is preliminary data.</text>
</comment>
<dbReference type="EMBL" id="JAINDJ010000006">
    <property type="protein sequence ID" value="KAG9443803.1"/>
    <property type="molecule type" value="Genomic_DNA"/>
</dbReference>
<keyword evidence="7" id="KW-0067">ATP-binding</keyword>
<evidence type="ECO:0000256" key="1">
    <source>
        <dbReference type="ARBA" id="ARBA00022723"/>
    </source>
</evidence>
<dbReference type="InterPro" id="IPR036855">
    <property type="entry name" value="Znf_CCCH_sf"/>
</dbReference>
<reference evidence="12 13" key="1">
    <citation type="submission" date="2021-07" db="EMBL/GenBank/DDBJ databases">
        <title>The Aristolochia fimbriata genome: insights into angiosperm evolution, floral development and chemical biosynthesis.</title>
        <authorList>
            <person name="Jiao Y."/>
        </authorList>
    </citation>
    <scope>NUCLEOTIDE SEQUENCE [LARGE SCALE GENOMIC DNA]</scope>
    <source>
        <strain evidence="12">IBCAS-2021</strain>
        <tissue evidence="12">Leaf</tissue>
    </source>
</reference>
<accession>A0AAV7E5C8</accession>
<dbReference type="SMART" id="SM00490">
    <property type="entry name" value="HELICc"/>
    <property type="match status" value="1"/>
</dbReference>
<dbReference type="InterPro" id="IPR001650">
    <property type="entry name" value="Helicase_C-like"/>
</dbReference>
<evidence type="ECO:0000256" key="8">
    <source>
        <dbReference type="PROSITE-ProRule" id="PRU00723"/>
    </source>
</evidence>
<dbReference type="PROSITE" id="PS51192">
    <property type="entry name" value="HELICASE_ATP_BIND_1"/>
    <property type="match status" value="1"/>
</dbReference>
<dbReference type="CDD" id="cd18791">
    <property type="entry name" value="SF2_C_RHA"/>
    <property type="match status" value="1"/>
</dbReference>
<dbReference type="Proteomes" id="UP000825729">
    <property type="component" value="Unassembled WGS sequence"/>
</dbReference>
<dbReference type="Gene3D" id="3.40.50.300">
    <property type="entry name" value="P-loop containing nucleotide triphosphate hydrolases"/>
    <property type="match status" value="2"/>
</dbReference>
<keyword evidence="6 8" id="KW-0862">Zinc</keyword>
<feature type="domain" description="C3H1-type" evidence="9">
    <location>
        <begin position="747"/>
        <end position="775"/>
    </location>
</feature>
<dbReference type="PANTHER" id="PTHR18934">
    <property type="entry name" value="ATP-DEPENDENT RNA HELICASE"/>
    <property type="match status" value="1"/>
</dbReference>
<feature type="domain" description="Helicase ATP-binding" evidence="10">
    <location>
        <begin position="34"/>
        <end position="195"/>
    </location>
</feature>
<evidence type="ECO:0000256" key="3">
    <source>
        <dbReference type="ARBA" id="ARBA00022771"/>
    </source>
</evidence>
<name>A0AAV7E5C8_ARIFI</name>
<dbReference type="SMART" id="SM00487">
    <property type="entry name" value="DEXDc"/>
    <property type="match status" value="1"/>
</dbReference>
<dbReference type="InterPro" id="IPR014001">
    <property type="entry name" value="Helicase_ATP-bd"/>
</dbReference>
<evidence type="ECO:0000313" key="13">
    <source>
        <dbReference type="Proteomes" id="UP000825729"/>
    </source>
</evidence>
<evidence type="ECO:0000256" key="7">
    <source>
        <dbReference type="ARBA" id="ARBA00022840"/>
    </source>
</evidence>
<dbReference type="Pfam" id="PF00271">
    <property type="entry name" value="Helicase_C"/>
    <property type="match status" value="1"/>
</dbReference>
<dbReference type="Pfam" id="PF18044">
    <property type="entry name" value="zf-CCCH_4"/>
    <property type="match status" value="1"/>
</dbReference>
<dbReference type="InterPro" id="IPR027417">
    <property type="entry name" value="P-loop_NTPase"/>
</dbReference>
<gene>
    <name evidence="12" type="ORF">H6P81_015143</name>
</gene>
<feature type="zinc finger region" description="C3H1-type" evidence="8">
    <location>
        <begin position="720"/>
        <end position="746"/>
    </location>
</feature>
<evidence type="ECO:0000256" key="5">
    <source>
        <dbReference type="ARBA" id="ARBA00022806"/>
    </source>
</evidence>
<dbReference type="SUPFAM" id="SSF90229">
    <property type="entry name" value="CCCH zinc finger"/>
    <property type="match status" value="1"/>
</dbReference>
<keyword evidence="1 8" id="KW-0479">Metal-binding</keyword>
<dbReference type="InterPro" id="IPR041367">
    <property type="entry name" value="Znf-CCCH_4"/>
</dbReference>
<dbReference type="PROSITE" id="PS51194">
    <property type="entry name" value="HELICASE_CTER"/>
    <property type="match status" value="1"/>
</dbReference>
<proteinExistence type="predicted"/>
<dbReference type="InterPro" id="IPR002464">
    <property type="entry name" value="DNA/RNA_helicase_DEAH_CS"/>
</dbReference>
<dbReference type="GO" id="GO:0005524">
    <property type="term" value="F:ATP binding"/>
    <property type="evidence" value="ECO:0007669"/>
    <property type="project" value="UniProtKB-KW"/>
</dbReference>
<organism evidence="12 13">
    <name type="scientific">Aristolochia fimbriata</name>
    <name type="common">White veined hardy Dutchman's pipe vine</name>
    <dbReference type="NCBI Taxonomy" id="158543"/>
    <lineage>
        <taxon>Eukaryota</taxon>
        <taxon>Viridiplantae</taxon>
        <taxon>Streptophyta</taxon>
        <taxon>Embryophyta</taxon>
        <taxon>Tracheophyta</taxon>
        <taxon>Spermatophyta</taxon>
        <taxon>Magnoliopsida</taxon>
        <taxon>Magnoliidae</taxon>
        <taxon>Piperales</taxon>
        <taxon>Aristolochiaceae</taxon>
        <taxon>Aristolochia</taxon>
    </lineage>
</organism>